<name>A0AAN8UBE6_SOLBU</name>
<evidence type="ECO:0000313" key="2">
    <source>
        <dbReference type="EMBL" id="KAK6803390.1"/>
    </source>
</evidence>
<protein>
    <submittedName>
        <fullName evidence="2">Uncharacterized protein</fullName>
    </submittedName>
</protein>
<accession>A0AAN8UBE6</accession>
<feature type="region of interest" description="Disordered" evidence="1">
    <location>
        <begin position="1"/>
        <end position="25"/>
    </location>
</feature>
<gene>
    <name evidence="2" type="ORF">RDI58_001174</name>
</gene>
<reference evidence="2 3" key="1">
    <citation type="submission" date="2024-02" db="EMBL/GenBank/DDBJ databases">
        <title>de novo genome assembly of Solanum bulbocastanum strain 11H21.</title>
        <authorList>
            <person name="Hosaka A.J."/>
        </authorList>
    </citation>
    <scope>NUCLEOTIDE SEQUENCE [LARGE SCALE GENOMIC DNA]</scope>
    <source>
        <tissue evidence="2">Young leaves</tissue>
    </source>
</reference>
<evidence type="ECO:0000313" key="3">
    <source>
        <dbReference type="Proteomes" id="UP001371456"/>
    </source>
</evidence>
<evidence type="ECO:0000256" key="1">
    <source>
        <dbReference type="SAM" id="MobiDB-lite"/>
    </source>
</evidence>
<proteinExistence type="predicted"/>
<dbReference type="Proteomes" id="UP001371456">
    <property type="component" value="Unassembled WGS sequence"/>
</dbReference>
<keyword evidence="3" id="KW-1185">Reference proteome</keyword>
<dbReference type="AlphaFoldDB" id="A0AAN8UBE6"/>
<comment type="caution">
    <text evidence="2">The sequence shown here is derived from an EMBL/GenBank/DDBJ whole genome shotgun (WGS) entry which is preliminary data.</text>
</comment>
<sequence>MTDLLGIESVTPTEDNPVTLGTKDNTSNDEHIAYLEQQIADLQGEVERVRNFGKLPVSNTPPQEPRTTAPNAFSFSISEISYS</sequence>
<dbReference type="EMBL" id="JBANQN010000001">
    <property type="protein sequence ID" value="KAK6803390.1"/>
    <property type="molecule type" value="Genomic_DNA"/>
</dbReference>
<organism evidence="2 3">
    <name type="scientific">Solanum bulbocastanum</name>
    <name type="common">Wild potato</name>
    <dbReference type="NCBI Taxonomy" id="147425"/>
    <lineage>
        <taxon>Eukaryota</taxon>
        <taxon>Viridiplantae</taxon>
        <taxon>Streptophyta</taxon>
        <taxon>Embryophyta</taxon>
        <taxon>Tracheophyta</taxon>
        <taxon>Spermatophyta</taxon>
        <taxon>Magnoliopsida</taxon>
        <taxon>eudicotyledons</taxon>
        <taxon>Gunneridae</taxon>
        <taxon>Pentapetalae</taxon>
        <taxon>asterids</taxon>
        <taxon>lamiids</taxon>
        <taxon>Solanales</taxon>
        <taxon>Solanaceae</taxon>
        <taxon>Solanoideae</taxon>
        <taxon>Solaneae</taxon>
        <taxon>Solanum</taxon>
    </lineage>
</organism>